<dbReference type="Proteomes" id="UP001064489">
    <property type="component" value="Chromosome 4"/>
</dbReference>
<evidence type="ECO:0000256" key="3">
    <source>
        <dbReference type="ARBA" id="ARBA00007769"/>
    </source>
</evidence>
<evidence type="ECO:0000256" key="8">
    <source>
        <dbReference type="ARBA" id="ARBA00023002"/>
    </source>
</evidence>
<dbReference type="InterPro" id="IPR004434">
    <property type="entry name" value="Isocitrate_DH_NAD"/>
</dbReference>
<proteinExistence type="inferred from homology"/>
<evidence type="ECO:0000256" key="10">
    <source>
        <dbReference type="ARBA" id="ARBA00023128"/>
    </source>
</evidence>
<reference evidence="13" key="1">
    <citation type="journal article" date="2022" name="Plant J.">
        <title>Strategies of tolerance reflected in two North American maple genomes.</title>
        <authorList>
            <person name="McEvoy S.L."/>
            <person name="Sezen U.U."/>
            <person name="Trouern-Trend A."/>
            <person name="McMahon S.M."/>
            <person name="Schaberg P.G."/>
            <person name="Yang J."/>
            <person name="Wegrzyn J.L."/>
            <person name="Swenson N.G."/>
        </authorList>
    </citation>
    <scope>NUCLEOTIDE SEQUENCE</scope>
    <source>
        <strain evidence="13">91603</strain>
    </source>
</reference>
<evidence type="ECO:0000256" key="11">
    <source>
        <dbReference type="ARBA" id="ARBA00023211"/>
    </source>
</evidence>
<dbReference type="EMBL" id="JAJSOW010000101">
    <property type="protein sequence ID" value="KAI9182677.1"/>
    <property type="molecule type" value="Genomic_DNA"/>
</dbReference>
<keyword evidence="6" id="KW-0460">Magnesium</keyword>
<dbReference type="GO" id="GO:0046872">
    <property type="term" value="F:metal ion binding"/>
    <property type="evidence" value="ECO:0007669"/>
    <property type="project" value="UniProtKB-KW"/>
</dbReference>
<dbReference type="Gene3D" id="3.40.718.10">
    <property type="entry name" value="Isopropylmalate Dehydrogenase"/>
    <property type="match status" value="1"/>
</dbReference>
<keyword evidence="14" id="KW-1185">Reference proteome</keyword>
<evidence type="ECO:0000256" key="7">
    <source>
        <dbReference type="ARBA" id="ARBA00022946"/>
    </source>
</evidence>
<evidence type="ECO:0000256" key="4">
    <source>
        <dbReference type="ARBA" id="ARBA00022532"/>
    </source>
</evidence>
<dbReference type="PANTHER" id="PTHR11835">
    <property type="entry name" value="DECARBOXYLATING DEHYDROGENASES-ISOCITRATE, ISOPROPYLMALATE, TARTRATE"/>
    <property type="match status" value="1"/>
</dbReference>
<feature type="domain" description="Isopropylmalate dehydrogenase-like" evidence="12">
    <location>
        <begin position="32"/>
        <end position="355"/>
    </location>
</feature>
<evidence type="ECO:0000313" key="13">
    <source>
        <dbReference type="EMBL" id="KAI9182677.1"/>
    </source>
</evidence>
<evidence type="ECO:0000256" key="2">
    <source>
        <dbReference type="ARBA" id="ARBA00004173"/>
    </source>
</evidence>
<dbReference type="PANTHER" id="PTHR11835:SF42">
    <property type="entry name" value="ISOCITRATE DEHYDROGENASE [NAD] SUBUNIT BETA, MITOCHONDRIAL"/>
    <property type="match status" value="1"/>
</dbReference>
<comment type="similarity">
    <text evidence="3">Belongs to the isocitrate and isopropylmalate dehydrogenases family.</text>
</comment>
<dbReference type="InterPro" id="IPR024084">
    <property type="entry name" value="IsoPropMal-DH-like_dom"/>
</dbReference>
<dbReference type="GO" id="GO:0006102">
    <property type="term" value="P:isocitrate metabolic process"/>
    <property type="evidence" value="ECO:0007669"/>
    <property type="project" value="TreeGrafter"/>
</dbReference>
<keyword evidence="10" id="KW-0496">Mitochondrion</keyword>
<sequence>MATRRFFPHLRTLITTRSITYMPRPGDGTPRPVTLIPGDGIGPLVTNAVEQVMEAMHAPVYFEKYEVHGDMKRVPQQVLDSIRKNKVCLKGGLKTPVGGGVNSLNVQLRKELDLYASLVNCFNLPGLPTRHENVDIVVVRENTEGEYSGLEHEVVPGVVESLKVITKFCSERIAKYAFEYAYLNNRKKVTAVHKANIMKLADGLFLESCREVATKYPSIKYNEIIVDNCCMQLVSKPEQFDVMVTPNLYGNLVANTAAGIAGGTGVMPGGNVGAEHAVFEQGASAGNVGKEKITEQKKANPVALLLSSAMMLRHLQFPSFADRLESAVKRVISEGKYRTKDLGGDSTTQEVVDAAEYGSKLLRLQSYKLQNLYQFSDFPWPSSVTEDFPTKHQVFDYIQSYAQHFDLLKHIRFNTKVVGIEYDQGLSDEEVRSWSSWNGNGQPFRDYQRKWKVYRVDFVIFCVGRFSDVTNIPEFPPKKGPEAFHGKVIHSMDYVAMDYESAANFVKGKLVTVVGLQKSALDIAMECTAANNGMFMLNY</sequence>
<dbReference type="SMART" id="SM01329">
    <property type="entry name" value="Iso_dh"/>
    <property type="match status" value="1"/>
</dbReference>
<dbReference type="GO" id="GO:0004449">
    <property type="term" value="F:isocitrate dehydrogenase (NAD+) activity"/>
    <property type="evidence" value="ECO:0007669"/>
    <property type="project" value="TreeGrafter"/>
</dbReference>
<dbReference type="FunFam" id="3.40.718.10:FF:000009">
    <property type="entry name" value="Isocitrate dehydrogenase [NAD] regulatory subunit 1"/>
    <property type="match status" value="1"/>
</dbReference>
<evidence type="ECO:0000259" key="12">
    <source>
        <dbReference type="SMART" id="SM01329"/>
    </source>
</evidence>
<evidence type="ECO:0000313" key="14">
    <source>
        <dbReference type="Proteomes" id="UP001064489"/>
    </source>
</evidence>
<comment type="subcellular location">
    <subcellularLocation>
        <location evidence="2">Mitochondrion</location>
    </subcellularLocation>
</comment>
<keyword evidence="5" id="KW-0479">Metal-binding</keyword>
<dbReference type="GO" id="GO:0004499">
    <property type="term" value="F:N,N-dimethylaniline monooxygenase activity"/>
    <property type="evidence" value="ECO:0007669"/>
    <property type="project" value="InterPro"/>
</dbReference>
<keyword evidence="11" id="KW-0464">Manganese</keyword>
<dbReference type="GO" id="GO:0050661">
    <property type="term" value="F:NADP binding"/>
    <property type="evidence" value="ECO:0007669"/>
    <property type="project" value="InterPro"/>
</dbReference>
<keyword evidence="9" id="KW-0520">NAD</keyword>
<keyword evidence="8" id="KW-0560">Oxidoreductase</keyword>
<keyword evidence="7" id="KW-0809">Transit peptide</keyword>
<dbReference type="Pfam" id="PF00180">
    <property type="entry name" value="Iso_dh"/>
    <property type="match status" value="1"/>
</dbReference>
<organism evidence="13 14">
    <name type="scientific">Acer negundo</name>
    <name type="common">Box elder</name>
    <dbReference type="NCBI Taxonomy" id="4023"/>
    <lineage>
        <taxon>Eukaryota</taxon>
        <taxon>Viridiplantae</taxon>
        <taxon>Streptophyta</taxon>
        <taxon>Embryophyta</taxon>
        <taxon>Tracheophyta</taxon>
        <taxon>Spermatophyta</taxon>
        <taxon>Magnoliopsida</taxon>
        <taxon>eudicotyledons</taxon>
        <taxon>Gunneridae</taxon>
        <taxon>Pentapetalae</taxon>
        <taxon>rosids</taxon>
        <taxon>malvids</taxon>
        <taxon>Sapindales</taxon>
        <taxon>Sapindaceae</taxon>
        <taxon>Hippocastanoideae</taxon>
        <taxon>Acereae</taxon>
        <taxon>Acer</taxon>
    </lineage>
</organism>
<keyword evidence="4" id="KW-0816">Tricarboxylic acid cycle</keyword>
<evidence type="ECO:0000256" key="5">
    <source>
        <dbReference type="ARBA" id="ARBA00022723"/>
    </source>
</evidence>
<evidence type="ECO:0000256" key="1">
    <source>
        <dbReference type="ARBA" id="ARBA00003635"/>
    </source>
</evidence>
<dbReference type="GO" id="GO:0050660">
    <property type="term" value="F:flavin adenine dinucleotide binding"/>
    <property type="evidence" value="ECO:0007669"/>
    <property type="project" value="InterPro"/>
</dbReference>
<accession>A0AAD5NWF3</accession>
<dbReference type="SUPFAM" id="SSF51905">
    <property type="entry name" value="FAD/NAD(P)-binding domain"/>
    <property type="match status" value="1"/>
</dbReference>
<name>A0AAD5NWF3_ACENE</name>
<dbReference type="Gene3D" id="3.50.50.60">
    <property type="entry name" value="FAD/NAD(P)-binding domain"/>
    <property type="match status" value="1"/>
</dbReference>
<comment type="function">
    <text evidence="1">Performs an essential role in the oxidative function of the citric acid cycle.</text>
</comment>
<dbReference type="NCBIfam" id="TIGR00175">
    <property type="entry name" value="mito_nad_idh"/>
    <property type="match status" value="1"/>
</dbReference>
<evidence type="ECO:0000256" key="9">
    <source>
        <dbReference type="ARBA" id="ARBA00023027"/>
    </source>
</evidence>
<evidence type="ECO:0000256" key="6">
    <source>
        <dbReference type="ARBA" id="ARBA00022842"/>
    </source>
</evidence>
<dbReference type="AlphaFoldDB" id="A0AAD5NWF3"/>
<protein>
    <recommendedName>
        <fullName evidence="12">Isopropylmalate dehydrogenase-like domain-containing protein</fullName>
    </recommendedName>
</protein>
<dbReference type="GO" id="GO:0005739">
    <property type="term" value="C:mitochondrion"/>
    <property type="evidence" value="ECO:0007669"/>
    <property type="project" value="UniProtKB-SubCell"/>
</dbReference>
<gene>
    <name evidence="13" type="ORF">LWI28_027742</name>
</gene>
<dbReference type="GO" id="GO:0006099">
    <property type="term" value="P:tricarboxylic acid cycle"/>
    <property type="evidence" value="ECO:0007669"/>
    <property type="project" value="UniProtKB-KW"/>
</dbReference>
<reference evidence="13" key="2">
    <citation type="submission" date="2023-02" db="EMBL/GenBank/DDBJ databases">
        <authorList>
            <person name="Swenson N.G."/>
            <person name="Wegrzyn J.L."/>
            <person name="Mcevoy S.L."/>
        </authorList>
    </citation>
    <scope>NUCLEOTIDE SEQUENCE</scope>
    <source>
        <strain evidence="13">91603</strain>
        <tissue evidence="13">Leaf</tissue>
    </source>
</reference>
<comment type="caution">
    <text evidence="13">The sequence shown here is derived from an EMBL/GenBank/DDBJ whole genome shotgun (WGS) entry which is preliminary data.</text>
</comment>
<dbReference type="InterPro" id="IPR036188">
    <property type="entry name" value="FAD/NAD-bd_sf"/>
</dbReference>
<dbReference type="SUPFAM" id="SSF53659">
    <property type="entry name" value="Isocitrate/Isopropylmalate dehydrogenase-like"/>
    <property type="match status" value="1"/>
</dbReference>